<reference evidence="4" key="1">
    <citation type="submission" date="2017-02" db="UniProtKB">
        <authorList>
            <consortium name="WormBaseParasite"/>
        </authorList>
    </citation>
    <scope>IDENTIFICATION</scope>
</reference>
<protein>
    <submittedName>
        <fullName evidence="2 4">Uncharacterized protein</fullName>
    </submittedName>
</protein>
<dbReference type="AlphaFoldDB" id="A0A0R3QGC7"/>
<reference evidence="2 3" key="2">
    <citation type="submission" date="2018-11" db="EMBL/GenBank/DDBJ databases">
        <authorList>
            <consortium name="Pathogen Informatics"/>
        </authorList>
    </citation>
    <scope>NUCLEOTIDE SEQUENCE [LARGE SCALE GENOMIC DNA]</scope>
</reference>
<evidence type="ECO:0000256" key="1">
    <source>
        <dbReference type="SAM" id="Phobius"/>
    </source>
</evidence>
<sequence length="65" mass="7836">MFISKDFLFFNKITYSLNSINLLEYMKISLNGINLSLSICKQFFFISYVFFFPLPLHELYNFVFN</sequence>
<accession>A0A0R3QGC7</accession>
<dbReference type="Proteomes" id="UP000280834">
    <property type="component" value="Unassembled WGS sequence"/>
</dbReference>
<keyword evidence="1" id="KW-1133">Transmembrane helix</keyword>
<proteinExistence type="predicted"/>
<feature type="transmembrane region" description="Helical" evidence="1">
    <location>
        <begin position="35"/>
        <end position="56"/>
    </location>
</feature>
<name>A0A0R3QGC7_9BILA</name>
<dbReference type="WBParaSite" id="BTMF_0000542601-mRNA-1">
    <property type="protein sequence ID" value="BTMF_0000542601-mRNA-1"/>
    <property type="gene ID" value="BTMF_0000542601"/>
</dbReference>
<dbReference type="EMBL" id="UZAG01004752">
    <property type="protein sequence ID" value="VDO17192.1"/>
    <property type="molecule type" value="Genomic_DNA"/>
</dbReference>
<keyword evidence="1" id="KW-0472">Membrane</keyword>
<keyword evidence="3" id="KW-1185">Reference proteome</keyword>
<evidence type="ECO:0000313" key="4">
    <source>
        <dbReference type="WBParaSite" id="BTMF_0000542601-mRNA-1"/>
    </source>
</evidence>
<keyword evidence="1" id="KW-0812">Transmembrane</keyword>
<evidence type="ECO:0000313" key="2">
    <source>
        <dbReference type="EMBL" id="VDO17192.1"/>
    </source>
</evidence>
<organism evidence="4">
    <name type="scientific">Brugia timori</name>
    <dbReference type="NCBI Taxonomy" id="42155"/>
    <lineage>
        <taxon>Eukaryota</taxon>
        <taxon>Metazoa</taxon>
        <taxon>Ecdysozoa</taxon>
        <taxon>Nematoda</taxon>
        <taxon>Chromadorea</taxon>
        <taxon>Rhabditida</taxon>
        <taxon>Spirurina</taxon>
        <taxon>Spiruromorpha</taxon>
        <taxon>Filarioidea</taxon>
        <taxon>Onchocercidae</taxon>
        <taxon>Brugia</taxon>
    </lineage>
</organism>
<evidence type="ECO:0000313" key="3">
    <source>
        <dbReference type="Proteomes" id="UP000280834"/>
    </source>
</evidence>
<gene>
    <name evidence="2" type="ORF">BTMF_LOCUS4711</name>
</gene>